<evidence type="ECO:0000259" key="4">
    <source>
        <dbReference type="Pfam" id="PF00535"/>
    </source>
</evidence>
<comment type="caution">
    <text evidence="5">The sequence shown here is derived from an EMBL/GenBank/DDBJ whole genome shotgun (WGS) entry which is preliminary data.</text>
</comment>
<feature type="domain" description="Glycosyltransferase 2-like" evidence="4">
    <location>
        <begin position="18"/>
        <end position="121"/>
    </location>
</feature>
<proteinExistence type="inferred from homology"/>
<dbReference type="Pfam" id="PF00535">
    <property type="entry name" value="Glycos_transf_2"/>
    <property type="match status" value="1"/>
</dbReference>
<dbReference type="Gene3D" id="3.90.550.10">
    <property type="entry name" value="Spore Coat Polysaccharide Biosynthesis Protein SpsA, Chain A"/>
    <property type="match status" value="1"/>
</dbReference>
<gene>
    <name evidence="5" type="ORF">ABR85_02810</name>
</gene>
<dbReference type="PANTHER" id="PTHR43179">
    <property type="entry name" value="RHAMNOSYLTRANSFERASE WBBL"/>
    <property type="match status" value="1"/>
</dbReference>
<evidence type="ECO:0000256" key="1">
    <source>
        <dbReference type="ARBA" id="ARBA00006739"/>
    </source>
</evidence>
<dbReference type="PANTHER" id="PTHR43179:SF12">
    <property type="entry name" value="GALACTOFURANOSYLTRANSFERASE GLFT2"/>
    <property type="match status" value="1"/>
</dbReference>
<evidence type="ECO:0000313" key="5">
    <source>
        <dbReference type="EMBL" id="KRO80763.1"/>
    </source>
</evidence>
<dbReference type="SUPFAM" id="SSF53448">
    <property type="entry name" value="Nucleotide-diphospho-sugar transferases"/>
    <property type="match status" value="1"/>
</dbReference>
<dbReference type="CDD" id="cd02526">
    <property type="entry name" value="GT2_RfbF_like"/>
    <property type="match status" value="1"/>
</dbReference>
<organism evidence="5 6">
    <name type="scientific">OM182 bacterium BACL3 MAG-120619-bin3</name>
    <dbReference type="NCBI Taxonomy" id="1655593"/>
    <lineage>
        <taxon>Bacteria</taxon>
        <taxon>Pseudomonadati</taxon>
        <taxon>Pseudomonadota</taxon>
        <taxon>Gammaproteobacteria</taxon>
        <taxon>OMG group</taxon>
        <taxon>OM182 clade</taxon>
    </lineage>
</organism>
<keyword evidence="3" id="KW-0808">Transferase</keyword>
<sequence length="310" mass="34901">MPSSSKTSAAAKPSRYCAVVVTYNPDLTALLKLLGQLEKDSDFIVVDNGSKNIEELAASIEVYSRCRAVEKMDDNIGLSRALNKGIAWVKEHGYEFVFLFDQDSRPGDLFAQGLISALERASKFSSKGVAAVGPRIMNPQSMKQTPFKLFNRLLGRTNRRFEGLRTEFKADFLITSGTLIPLSIIDAVGPMRDDYFIDNIDLEWCFRAKARGYDLVGSDASILYHAIGERSDHPWVRAGIIAQHNPSRSYYSSRNRVHLYGVDYAPLGWKLRDMPRFALKALWLMLSSAQRSSYFTSIRRGIRDARTLPK</sequence>
<dbReference type="Proteomes" id="UP000051242">
    <property type="component" value="Unassembled WGS sequence"/>
</dbReference>
<comment type="similarity">
    <text evidence="1">Belongs to the glycosyltransferase 2 family.</text>
</comment>
<keyword evidence="2" id="KW-0328">Glycosyltransferase</keyword>
<dbReference type="GO" id="GO:0016757">
    <property type="term" value="F:glycosyltransferase activity"/>
    <property type="evidence" value="ECO:0007669"/>
    <property type="project" value="UniProtKB-KW"/>
</dbReference>
<reference evidence="5 6" key="1">
    <citation type="submission" date="2015-10" db="EMBL/GenBank/DDBJ databases">
        <title>Metagenome-Assembled Genomes uncover a global brackish microbiome.</title>
        <authorList>
            <person name="Hugerth L.W."/>
            <person name="Larsson J."/>
            <person name="Alneberg J."/>
            <person name="Lindh M.V."/>
            <person name="Legrand C."/>
            <person name="Pinhassi J."/>
            <person name="Andersson A.F."/>
        </authorList>
    </citation>
    <scope>NUCLEOTIDE SEQUENCE [LARGE SCALE GENOMIC DNA]</scope>
    <source>
        <strain evidence="5">BACL22 MAG-120619-bin3</strain>
    </source>
</reference>
<dbReference type="InterPro" id="IPR029044">
    <property type="entry name" value="Nucleotide-diphossugar_trans"/>
</dbReference>
<evidence type="ECO:0000256" key="3">
    <source>
        <dbReference type="ARBA" id="ARBA00022679"/>
    </source>
</evidence>
<evidence type="ECO:0000256" key="2">
    <source>
        <dbReference type="ARBA" id="ARBA00022676"/>
    </source>
</evidence>
<accession>A0A0R2T5S5</accession>
<evidence type="ECO:0000313" key="6">
    <source>
        <dbReference type="Proteomes" id="UP000051242"/>
    </source>
</evidence>
<dbReference type="EMBL" id="LICD01000096">
    <property type="protein sequence ID" value="KRO80763.1"/>
    <property type="molecule type" value="Genomic_DNA"/>
</dbReference>
<name>A0A0R2T5S5_9GAMM</name>
<dbReference type="AlphaFoldDB" id="A0A0R2T5S5"/>
<protein>
    <recommendedName>
        <fullName evidence="4">Glycosyltransferase 2-like domain-containing protein</fullName>
    </recommendedName>
</protein>
<dbReference type="InterPro" id="IPR001173">
    <property type="entry name" value="Glyco_trans_2-like"/>
</dbReference>